<proteinExistence type="predicted"/>
<name>A0ABV2QCC2_9BURK</name>
<dbReference type="Gene3D" id="3.40.1580.10">
    <property type="entry name" value="SMI1/KNR4-like"/>
    <property type="match status" value="1"/>
</dbReference>
<dbReference type="Pfam" id="PF09346">
    <property type="entry name" value="SMI1_KNR4"/>
    <property type="match status" value="1"/>
</dbReference>
<comment type="caution">
    <text evidence="2">The sequence shown here is derived from an EMBL/GenBank/DDBJ whole genome shotgun (WGS) entry which is preliminary data.</text>
</comment>
<organism evidence="2 3">
    <name type="scientific">Ottowia thiooxydans</name>
    <dbReference type="NCBI Taxonomy" id="219182"/>
    <lineage>
        <taxon>Bacteria</taxon>
        <taxon>Pseudomonadati</taxon>
        <taxon>Pseudomonadota</taxon>
        <taxon>Betaproteobacteria</taxon>
        <taxon>Burkholderiales</taxon>
        <taxon>Comamonadaceae</taxon>
        <taxon>Ottowia</taxon>
    </lineage>
</organism>
<dbReference type="Proteomes" id="UP001549320">
    <property type="component" value="Unassembled WGS sequence"/>
</dbReference>
<accession>A0ABV2QCC2</accession>
<dbReference type="RefSeq" id="WP_354446108.1">
    <property type="nucleotide sequence ID" value="NZ_JBEPSH010000007.1"/>
</dbReference>
<evidence type="ECO:0000313" key="2">
    <source>
        <dbReference type="EMBL" id="MET4578678.1"/>
    </source>
</evidence>
<sequence>MTEHSREVASDELIYHAETELGITFPEELKSIWRTHNCNELSGGWIFYPIFNPANPRKTAGAITYENLRGAWGKHIRDLGLLALASNGTGNHLVARVVDGYVEPKILHWHHETGRLTHWKPGIPAVMRSAQKSADSLAKIRDKFVLNKA</sequence>
<evidence type="ECO:0000313" key="3">
    <source>
        <dbReference type="Proteomes" id="UP001549320"/>
    </source>
</evidence>
<keyword evidence="3" id="KW-1185">Reference proteome</keyword>
<dbReference type="InterPro" id="IPR037883">
    <property type="entry name" value="Knr4/Smi1-like_sf"/>
</dbReference>
<protein>
    <recommendedName>
        <fullName evidence="1">Knr4/Smi1-like domain-containing protein</fullName>
    </recommendedName>
</protein>
<reference evidence="2 3" key="1">
    <citation type="submission" date="2024-06" db="EMBL/GenBank/DDBJ databases">
        <title>Sorghum-associated microbial communities from plants grown in Nebraska, USA.</title>
        <authorList>
            <person name="Schachtman D."/>
        </authorList>
    </citation>
    <scope>NUCLEOTIDE SEQUENCE [LARGE SCALE GENOMIC DNA]</scope>
    <source>
        <strain evidence="2 3">2709</strain>
    </source>
</reference>
<dbReference type="InterPro" id="IPR018958">
    <property type="entry name" value="Knr4/Smi1-like_dom"/>
</dbReference>
<gene>
    <name evidence="2" type="ORF">ABIE13_003794</name>
</gene>
<evidence type="ECO:0000259" key="1">
    <source>
        <dbReference type="Pfam" id="PF09346"/>
    </source>
</evidence>
<dbReference type="EMBL" id="JBEPSH010000007">
    <property type="protein sequence ID" value="MET4578678.1"/>
    <property type="molecule type" value="Genomic_DNA"/>
</dbReference>
<feature type="domain" description="Knr4/Smi1-like" evidence="1">
    <location>
        <begin position="9"/>
        <end position="114"/>
    </location>
</feature>
<dbReference type="SUPFAM" id="SSF160631">
    <property type="entry name" value="SMI1/KNR4-like"/>
    <property type="match status" value="1"/>
</dbReference>